<evidence type="ECO:0000313" key="3">
    <source>
        <dbReference type="Proteomes" id="UP000199063"/>
    </source>
</evidence>
<dbReference type="Pfam" id="PF00248">
    <property type="entry name" value="Aldo_ket_red"/>
    <property type="match status" value="1"/>
</dbReference>
<protein>
    <submittedName>
        <fullName evidence="2">Predicted oxidoreductase</fullName>
    </submittedName>
</protein>
<dbReference type="SUPFAM" id="SSF51430">
    <property type="entry name" value="NAD(P)-linked oxidoreductase"/>
    <property type="match status" value="1"/>
</dbReference>
<dbReference type="Proteomes" id="UP000199063">
    <property type="component" value="Unassembled WGS sequence"/>
</dbReference>
<name>A0A1H0DWR1_9ACTN</name>
<dbReference type="InterPro" id="IPR023210">
    <property type="entry name" value="NADP_OxRdtase_dom"/>
</dbReference>
<proteinExistence type="predicted"/>
<evidence type="ECO:0000259" key="1">
    <source>
        <dbReference type="Pfam" id="PF00248"/>
    </source>
</evidence>
<accession>A0A1H0DWR1</accession>
<keyword evidence="3" id="KW-1185">Reference proteome</keyword>
<dbReference type="InterPro" id="IPR036812">
    <property type="entry name" value="NAD(P)_OxRdtase_dom_sf"/>
</dbReference>
<organism evidence="2 3">
    <name type="scientific">Streptomyces wuyuanensis</name>
    <dbReference type="NCBI Taxonomy" id="1196353"/>
    <lineage>
        <taxon>Bacteria</taxon>
        <taxon>Bacillati</taxon>
        <taxon>Actinomycetota</taxon>
        <taxon>Actinomycetes</taxon>
        <taxon>Kitasatosporales</taxon>
        <taxon>Streptomycetaceae</taxon>
        <taxon>Streptomyces</taxon>
    </lineage>
</organism>
<dbReference type="Gene3D" id="3.20.20.100">
    <property type="entry name" value="NADP-dependent oxidoreductase domain"/>
    <property type="match status" value="1"/>
</dbReference>
<feature type="domain" description="NADP-dependent oxidoreductase" evidence="1">
    <location>
        <begin position="3"/>
        <end position="135"/>
    </location>
</feature>
<dbReference type="STRING" id="1196353.SAMN05444921_1378"/>
<evidence type="ECO:0000313" key="2">
    <source>
        <dbReference type="EMBL" id="SDN74592.1"/>
    </source>
</evidence>
<gene>
    <name evidence="2" type="ORF">SAMN05444921_1378</name>
</gene>
<sequence>MTGALDLGIHALDTSFNYHGFTSHKTLAQIGSDLLPHFTVSTKVGYFPGPNRAEHSLEPTRLRSALEQTNRDLGRPPDLVFLHNPEHSLRVPDHRPGDMLAQACATLAEAAANGMCKAWGIASWDPSRLPGLIDKSMPTPSVLMVRAGLLVGISTLEAAGAAADAWGLNSQARWGMSPFGGNARNPVWGRTDPRLFLKPADSEPSTAQAAFRTAYSLPRVSTIAVGSDDPAHLSELLDALDLPLNAHAVDAYRKLLRDRQPSQLA</sequence>
<dbReference type="EMBL" id="FNHI01000037">
    <property type="protein sequence ID" value="SDN74592.1"/>
    <property type="molecule type" value="Genomic_DNA"/>
</dbReference>
<reference evidence="3" key="1">
    <citation type="submission" date="2016-10" db="EMBL/GenBank/DDBJ databases">
        <authorList>
            <person name="Varghese N."/>
            <person name="Submissions S."/>
        </authorList>
    </citation>
    <scope>NUCLEOTIDE SEQUENCE [LARGE SCALE GENOMIC DNA]</scope>
    <source>
        <strain evidence="3">CGMCC 4.7042</strain>
    </source>
</reference>
<dbReference type="AlphaFoldDB" id="A0A1H0DWR1"/>
<dbReference type="PANTHER" id="PTHR43312">
    <property type="entry name" value="D-THREO-ALDOSE 1-DEHYDROGENASE"/>
    <property type="match status" value="1"/>
</dbReference>
<dbReference type="InterPro" id="IPR053135">
    <property type="entry name" value="AKR2_Oxidoreductase"/>
</dbReference>
<dbReference type="PANTHER" id="PTHR43312:SF1">
    <property type="entry name" value="NADP-DEPENDENT OXIDOREDUCTASE DOMAIN-CONTAINING PROTEIN"/>
    <property type="match status" value="1"/>
</dbReference>